<feature type="active site" evidence="1">
    <location>
        <position position="177"/>
    </location>
</feature>
<comment type="caution">
    <text evidence="6">The sequence shown here is derived from an EMBL/GenBank/DDBJ whole genome shotgun (WGS) entry which is preliminary data.</text>
</comment>
<protein>
    <submittedName>
        <fullName evidence="6">Fic family protein</fullName>
    </submittedName>
</protein>
<dbReference type="AlphaFoldDB" id="A0AAP4BBC5"/>
<dbReference type="InterPro" id="IPR003812">
    <property type="entry name" value="Fido"/>
</dbReference>
<dbReference type="Proteomes" id="UP001300383">
    <property type="component" value="Unassembled WGS sequence"/>
</dbReference>
<name>A0AAP4BBC5_9FIRM</name>
<dbReference type="PANTHER" id="PTHR13504">
    <property type="entry name" value="FIDO DOMAIN-CONTAINING PROTEIN DDB_G0283145"/>
    <property type="match status" value="1"/>
</dbReference>
<organism evidence="6 7">
    <name type="scientific">Fusibacillus kribbianus</name>
    <dbReference type="NCBI Taxonomy" id="3044208"/>
    <lineage>
        <taxon>Bacteria</taxon>
        <taxon>Bacillati</taxon>
        <taxon>Bacillota</taxon>
        <taxon>Clostridia</taxon>
        <taxon>Lachnospirales</taxon>
        <taxon>Lachnospiraceae</taxon>
        <taxon>Fusibacillus</taxon>
    </lineage>
</organism>
<dbReference type="RefSeq" id="WP_283230782.1">
    <property type="nucleotide sequence ID" value="NZ_JASGBQ010000011.1"/>
</dbReference>
<evidence type="ECO:0000256" key="4">
    <source>
        <dbReference type="SAM" id="MobiDB-lite"/>
    </source>
</evidence>
<evidence type="ECO:0000256" key="3">
    <source>
        <dbReference type="PIRSR" id="PIRSR640198-3"/>
    </source>
</evidence>
<dbReference type="InterPro" id="IPR036597">
    <property type="entry name" value="Fido-like_dom_sf"/>
</dbReference>
<keyword evidence="7" id="KW-1185">Reference proteome</keyword>
<feature type="compositionally biased region" description="Basic and acidic residues" evidence="4">
    <location>
        <begin position="311"/>
        <end position="326"/>
    </location>
</feature>
<keyword evidence="2" id="KW-0547">Nucleotide-binding</keyword>
<dbReference type="SUPFAM" id="SSF140931">
    <property type="entry name" value="Fic-like"/>
    <property type="match status" value="1"/>
</dbReference>
<feature type="domain" description="Fido" evidence="5">
    <location>
        <begin position="92"/>
        <end position="235"/>
    </location>
</feature>
<proteinExistence type="predicted"/>
<sequence length="337" mass="39773">MSPYERLLNEWKKENLQTADDLAGKLDSFRVLFAYHSGKIENENVTYHDTRDIFENGKIIDYTGDIRTLFEIQNQKEAHRFILESYEERRAIDEEFIKQLHAILMKGCYDEHRWNQGERPGEYKLHDYVTGIREIGCPPEYVSEEMEELIEDIQEAVPPEKAVIGGAYLHAKFENIHPFADGNGRVGRTLMNYYFLLQGHPPVIIYEEDRKKYYAALEEFDEELKLDQMIGFLKSEAIKTHSRYLEKPLVIADIEKCGYRATDSLIKNMRKLREICGTDCTLKDVETWKCNGFPEKAGEYAERVIEELRDQEREEGLKNSYKPDEPRYEEDEWEPER</sequence>
<feature type="region of interest" description="Disordered" evidence="4">
    <location>
        <begin position="311"/>
        <end position="337"/>
    </location>
</feature>
<accession>A0AAP4BBC5</accession>
<feature type="site" description="Important for autoinhibition of adenylyltransferase activity" evidence="3">
    <location>
        <position position="41"/>
    </location>
</feature>
<dbReference type="Pfam" id="PF02661">
    <property type="entry name" value="Fic"/>
    <property type="match status" value="1"/>
</dbReference>
<evidence type="ECO:0000259" key="5">
    <source>
        <dbReference type="PROSITE" id="PS51459"/>
    </source>
</evidence>
<feature type="binding site" evidence="2">
    <location>
        <begin position="213"/>
        <end position="214"/>
    </location>
    <ligand>
        <name>ATP</name>
        <dbReference type="ChEBI" id="CHEBI:30616"/>
    </ligand>
</feature>
<gene>
    <name evidence="6" type="ORF">QJ036_07590</name>
</gene>
<feature type="binding site" evidence="2">
    <location>
        <begin position="181"/>
        <end position="188"/>
    </location>
    <ligand>
        <name>ATP</name>
        <dbReference type="ChEBI" id="CHEBI:30616"/>
    </ligand>
</feature>
<evidence type="ECO:0000256" key="1">
    <source>
        <dbReference type="PIRSR" id="PIRSR640198-1"/>
    </source>
</evidence>
<dbReference type="GO" id="GO:0005524">
    <property type="term" value="F:ATP binding"/>
    <property type="evidence" value="ECO:0007669"/>
    <property type="project" value="UniProtKB-KW"/>
</dbReference>
<reference evidence="6 7" key="1">
    <citation type="submission" date="2023-05" db="EMBL/GenBank/DDBJ databases">
        <title>[ruminococcus] sp. nov., isolated from a pig farm feces dump.</title>
        <authorList>
            <person name="Chang Y.-H."/>
        </authorList>
    </citation>
    <scope>NUCLEOTIDE SEQUENCE [LARGE SCALE GENOMIC DNA]</scope>
    <source>
        <strain evidence="6 7">YH-rum2234</strain>
    </source>
</reference>
<evidence type="ECO:0000313" key="6">
    <source>
        <dbReference type="EMBL" id="MDI9242332.1"/>
    </source>
</evidence>
<dbReference type="EMBL" id="JASGBQ010000011">
    <property type="protein sequence ID" value="MDI9242332.1"/>
    <property type="molecule type" value="Genomic_DNA"/>
</dbReference>
<dbReference type="Gene3D" id="1.10.3290.10">
    <property type="entry name" value="Fido-like domain"/>
    <property type="match status" value="1"/>
</dbReference>
<evidence type="ECO:0000256" key="2">
    <source>
        <dbReference type="PIRSR" id="PIRSR640198-2"/>
    </source>
</evidence>
<feature type="compositionally biased region" description="Acidic residues" evidence="4">
    <location>
        <begin position="327"/>
        <end position="337"/>
    </location>
</feature>
<dbReference type="PROSITE" id="PS51459">
    <property type="entry name" value="FIDO"/>
    <property type="match status" value="1"/>
</dbReference>
<evidence type="ECO:0000313" key="7">
    <source>
        <dbReference type="Proteomes" id="UP001300383"/>
    </source>
</evidence>
<keyword evidence="2" id="KW-0067">ATP-binding</keyword>
<dbReference type="InterPro" id="IPR040198">
    <property type="entry name" value="Fido_containing"/>
</dbReference>
<dbReference type="PANTHER" id="PTHR13504:SF38">
    <property type="entry name" value="FIDO DOMAIN-CONTAINING PROTEIN"/>
    <property type="match status" value="1"/>
</dbReference>